<sequence length="113" mass="12346">MNSPYRGIICIVQARCTSLVLSTYMSNNISCALHNESRRVPTTTPAQLMQRGVSRDLVAPDAGYQRYPGSLAGCYTDGFVYMHHGRGQANVAGHYAILRKVSCDGTPSIEHRG</sequence>
<dbReference type="Proteomes" id="UP000078542">
    <property type="component" value="Unassembled WGS sequence"/>
</dbReference>
<evidence type="ECO:0000313" key="2">
    <source>
        <dbReference type="Proteomes" id="UP000078542"/>
    </source>
</evidence>
<organism evidence="1 2">
    <name type="scientific">Cyphomyrmex costatus</name>
    <dbReference type="NCBI Taxonomy" id="456900"/>
    <lineage>
        <taxon>Eukaryota</taxon>
        <taxon>Metazoa</taxon>
        <taxon>Ecdysozoa</taxon>
        <taxon>Arthropoda</taxon>
        <taxon>Hexapoda</taxon>
        <taxon>Insecta</taxon>
        <taxon>Pterygota</taxon>
        <taxon>Neoptera</taxon>
        <taxon>Endopterygota</taxon>
        <taxon>Hymenoptera</taxon>
        <taxon>Apocrita</taxon>
        <taxon>Aculeata</taxon>
        <taxon>Formicoidea</taxon>
        <taxon>Formicidae</taxon>
        <taxon>Myrmicinae</taxon>
        <taxon>Cyphomyrmex</taxon>
    </lineage>
</organism>
<dbReference type="EMBL" id="KQ977444">
    <property type="protein sequence ID" value="KYN02651.1"/>
    <property type="molecule type" value="Genomic_DNA"/>
</dbReference>
<protein>
    <submittedName>
        <fullName evidence="1">Uncharacterized protein</fullName>
    </submittedName>
</protein>
<dbReference type="AlphaFoldDB" id="A0A195CPL4"/>
<proteinExistence type="predicted"/>
<gene>
    <name evidence="1" type="ORF">ALC62_06450</name>
</gene>
<keyword evidence="2" id="KW-1185">Reference proteome</keyword>
<reference evidence="1 2" key="1">
    <citation type="submission" date="2016-03" db="EMBL/GenBank/DDBJ databases">
        <title>Cyphomyrmex costatus WGS genome.</title>
        <authorList>
            <person name="Nygaard S."/>
            <person name="Hu H."/>
            <person name="Boomsma J."/>
            <person name="Zhang G."/>
        </authorList>
    </citation>
    <scope>NUCLEOTIDE SEQUENCE [LARGE SCALE GENOMIC DNA]</scope>
    <source>
        <strain evidence="1">MS0001</strain>
        <tissue evidence="1">Whole body</tissue>
    </source>
</reference>
<accession>A0A195CPL4</accession>
<name>A0A195CPL4_9HYME</name>
<evidence type="ECO:0000313" key="1">
    <source>
        <dbReference type="EMBL" id="KYN02651.1"/>
    </source>
</evidence>